<reference evidence="3" key="1">
    <citation type="submission" date="2022-08" db="UniProtKB">
        <authorList>
            <consortium name="EnsemblMetazoa"/>
        </authorList>
    </citation>
    <scope>IDENTIFICATION</scope>
    <source>
        <strain evidence="3">05x7-T-G4-1.051#20</strain>
    </source>
</reference>
<feature type="domain" description="DNA-directed DNA polymerase family A palm" evidence="2">
    <location>
        <begin position="1"/>
        <end position="58"/>
    </location>
</feature>
<dbReference type="Pfam" id="PF00476">
    <property type="entry name" value="DNA_pol_A"/>
    <property type="match status" value="1"/>
</dbReference>
<dbReference type="GO" id="GO:0006261">
    <property type="term" value="P:DNA-templated DNA replication"/>
    <property type="evidence" value="ECO:0007669"/>
    <property type="project" value="InterPro"/>
</dbReference>
<evidence type="ECO:0000313" key="4">
    <source>
        <dbReference type="Proteomes" id="UP000005408"/>
    </source>
</evidence>
<dbReference type="AlphaFoldDB" id="A0A8W8IK25"/>
<evidence type="ECO:0000313" key="3">
    <source>
        <dbReference type="EnsemblMetazoa" id="G14687.3:cds"/>
    </source>
</evidence>
<proteinExistence type="predicted"/>
<organism evidence="3 4">
    <name type="scientific">Magallana gigas</name>
    <name type="common">Pacific oyster</name>
    <name type="synonym">Crassostrea gigas</name>
    <dbReference type="NCBI Taxonomy" id="29159"/>
    <lineage>
        <taxon>Eukaryota</taxon>
        <taxon>Metazoa</taxon>
        <taxon>Spiralia</taxon>
        <taxon>Lophotrochozoa</taxon>
        <taxon>Mollusca</taxon>
        <taxon>Bivalvia</taxon>
        <taxon>Autobranchia</taxon>
        <taxon>Pteriomorphia</taxon>
        <taxon>Ostreida</taxon>
        <taxon>Ostreoidea</taxon>
        <taxon>Ostreidae</taxon>
        <taxon>Magallana</taxon>
    </lineage>
</organism>
<protein>
    <recommendedName>
        <fullName evidence="2">DNA-directed DNA polymerase family A palm domain-containing protein</fullName>
    </recommendedName>
</protein>
<dbReference type="Gene3D" id="3.30.70.370">
    <property type="match status" value="1"/>
</dbReference>
<keyword evidence="1" id="KW-0235">DNA replication</keyword>
<keyword evidence="4" id="KW-1185">Reference proteome</keyword>
<accession>A0A8W8IK25</accession>
<dbReference type="SUPFAM" id="SSF56672">
    <property type="entry name" value="DNA/RNA polymerases"/>
    <property type="match status" value="1"/>
</dbReference>
<evidence type="ECO:0000259" key="2">
    <source>
        <dbReference type="Pfam" id="PF00476"/>
    </source>
</evidence>
<dbReference type="InterPro" id="IPR002298">
    <property type="entry name" value="DNA_polymerase_A"/>
</dbReference>
<evidence type="ECO:0000256" key="1">
    <source>
        <dbReference type="ARBA" id="ARBA00022705"/>
    </source>
</evidence>
<dbReference type="InterPro" id="IPR001098">
    <property type="entry name" value="DNA-dir_DNA_pol_A_palm_dom"/>
</dbReference>
<dbReference type="GO" id="GO:0006302">
    <property type="term" value="P:double-strand break repair"/>
    <property type="evidence" value="ECO:0007669"/>
    <property type="project" value="TreeGrafter"/>
</dbReference>
<name>A0A8W8IK25_MAGGI</name>
<dbReference type="Proteomes" id="UP000005408">
    <property type="component" value="Unassembled WGS sequence"/>
</dbReference>
<dbReference type="InterPro" id="IPR043502">
    <property type="entry name" value="DNA/RNA_pol_sf"/>
</dbReference>
<dbReference type="GO" id="GO:0003677">
    <property type="term" value="F:DNA binding"/>
    <property type="evidence" value="ECO:0007669"/>
    <property type="project" value="InterPro"/>
</dbReference>
<dbReference type="GO" id="GO:0003887">
    <property type="term" value="F:DNA-directed DNA polymerase activity"/>
    <property type="evidence" value="ECO:0007669"/>
    <property type="project" value="InterPro"/>
</dbReference>
<dbReference type="EnsemblMetazoa" id="G14687.3">
    <property type="protein sequence ID" value="G14687.3:cds"/>
    <property type="gene ID" value="G14687"/>
</dbReference>
<sequence>KLLVQIHDELLFEVPDEHLSKAGALIKSVMEDRETLCSEFLNLRVPLRVSLCAGKTWGHMTPLQNNSSQ</sequence>
<dbReference type="PANTHER" id="PTHR10133">
    <property type="entry name" value="DNA POLYMERASE I"/>
    <property type="match status" value="1"/>
</dbReference>
<dbReference type="PANTHER" id="PTHR10133:SF27">
    <property type="entry name" value="DNA POLYMERASE NU"/>
    <property type="match status" value="1"/>
</dbReference>